<comment type="caution">
    <text evidence="2">The sequence shown here is derived from an EMBL/GenBank/DDBJ whole genome shotgun (WGS) entry which is preliminary data.</text>
</comment>
<keyword evidence="3" id="KW-1185">Reference proteome</keyword>
<keyword evidence="1" id="KW-0732">Signal</keyword>
<sequence length="235" mass="24707">MNTAQPHATGLSRRRLLGAAASLSLAGSPQAQALLATTPAPTLGWRLWFGAIDAIRRPAHLAAWMGHAQGMVATPLQVQPGHPPALHAQAGGEPLARWLEWAEQAALPRPRAAAAQAQALDAQVARLATPSGRRAYLGPGERLPLAPFLEGAGLTVDTAAAPEVVEDEAAHALRRLLVVQPLPAWQTLLRLRSVPLLSPLEPTEIPRALHTARRRWLASVSAAAGTPSAPHPVTA</sequence>
<feature type="chain" id="PRO_5046789335" evidence="1">
    <location>
        <begin position="34"/>
        <end position="235"/>
    </location>
</feature>
<feature type="signal peptide" evidence="1">
    <location>
        <begin position="1"/>
        <end position="33"/>
    </location>
</feature>
<dbReference type="RefSeq" id="WP_347705149.1">
    <property type="nucleotide sequence ID" value="NZ_JBDPZD010000003.1"/>
</dbReference>
<evidence type="ECO:0000313" key="2">
    <source>
        <dbReference type="EMBL" id="MEO3692329.1"/>
    </source>
</evidence>
<accession>A0ABV0G3M5</accession>
<dbReference type="EMBL" id="JBDPZD010000003">
    <property type="protein sequence ID" value="MEO3692329.1"/>
    <property type="molecule type" value="Genomic_DNA"/>
</dbReference>
<evidence type="ECO:0000313" key="3">
    <source>
        <dbReference type="Proteomes" id="UP001495147"/>
    </source>
</evidence>
<evidence type="ECO:0000256" key="1">
    <source>
        <dbReference type="SAM" id="SignalP"/>
    </source>
</evidence>
<protein>
    <submittedName>
        <fullName evidence="2">Uncharacterized protein</fullName>
    </submittedName>
</protein>
<dbReference type="InterPro" id="IPR006311">
    <property type="entry name" value="TAT_signal"/>
</dbReference>
<reference evidence="2 3" key="1">
    <citation type="submission" date="2024-05" db="EMBL/GenBank/DDBJ databases">
        <title>Roseateles sp. DJS-2-20 16S ribosomal RNA gene Genome sequencing and assembly.</title>
        <authorList>
            <person name="Woo H."/>
        </authorList>
    </citation>
    <scope>NUCLEOTIDE SEQUENCE [LARGE SCALE GENOMIC DNA]</scope>
    <source>
        <strain evidence="2 3">DJS-2-20</strain>
    </source>
</reference>
<dbReference type="Proteomes" id="UP001495147">
    <property type="component" value="Unassembled WGS sequence"/>
</dbReference>
<name>A0ABV0G3M5_9BURK</name>
<dbReference type="PROSITE" id="PS51318">
    <property type="entry name" value="TAT"/>
    <property type="match status" value="1"/>
</dbReference>
<proteinExistence type="predicted"/>
<organism evidence="2 3">
    <name type="scientific">Roseateles paludis</name>
    <dbReference type="NCBI Taxonomy" id="3145238"/>
    <lineage>
        <taxon>Bacteria</taxon>
        <taxon>Pseudomonadati</taxon>
        <taxon>Pseudomonadota</taxon>
        <taxon>Betaproteobacteria</taxon>
        <taxon>Burkholderiales</taxon>
        <taxon>Sphaerotilaceae</taxon>
        <taxon>Roseateles</taxon>
    </lineage>
</organism>
<gene>
    <name evidence="2" type="ORF">ABDJ85_12685</name>
</gene>